<dbReference type="InterPro" id="IPR012854">
    <property type="entry name" value="Cu_amine_oxidase-like_N"/>
</dbReference>
<evidence type="ECO:0000313" key="5">
    <source>
        <dbReference type="Proteomes" id="UP000323521"/>
    </source>
</evidence>
<dbReference type="Gene3D" id="3.30.457.10">
    <property type="entry name" value="Copper amine oxidase-like, N-terminal domain"/>
    <property type="match status" value="1"/>
</dbReference>
<name>A0A3G1KU98_FORW1</name>
<evidence type="ECO:0000313" key="4">
    <source>
        <dbReference type="EMBL" id="ATW26016.1"/>
    </source>
</evidence>
<dbReference type="AlphaFoldDB" id="A0A3G1KU98"/>
<keyword evidence="5" id="KW-1185">Reference proteome</keyword>
<dbReference type="OrthoDB" id="9780101at2"/>
<protein>
    <recommendedName>
        <fullName evidence="3">Copper amine oxidase-like N-terminal domain-containing protein</fullName>
    </recommendedName>
</protein>
<evidence type="ECO:0000256" key="1">
    <source>
        <dbReference type="SAM" id="MobiDB-lite"/>
    </source>
</evidence>
<evidence type="ECO:0000256" key="2">
    <source>
        <dbReference type="SAM" id="SignalP"/>
    </source>
</evidence>
<feature type="region of interest" description="Disordered" evidence="1">
    <location>
        <begin position="312"/>
        <end position="334"/>
    </location>
</feature>
<keyword evidence="2" id="KW-0732">Signal</keyword>
<dbReference type="EMBL" id="CP017634">
    <property type="protein sequence ID" value="ATW26016.1"/>
    <property type="molecule type" value="Genomic_DNA"/>
</dbReference>
<dbReference type="SUPFAM" id="SSF55383">
    <property type="entry name" value="Copper amine oxidase, domain N"/>
    <property type="match status" value="1"/>
</dbReference>
<feature type="domain" description="Copper amine oxidase-like N-terminal" evidence="3">
    <location>
        <begin position="46"/>
        <end position="120"/>
    </location>
</feature>
<dbReference type="Proteomes" id="UP000323521">
    <property type="component" value="Chromosome"/>
</dbReference>
<feature type="compositionally biased region" description="Polar residues" evidence="1">
    <location>
        <begin position="314"/>
        <end position="326"/>
    </location>
</feature>
<dbReference type="Pfam" id="PF07833">
    <property type="entry name" value="Cu_amine_oxidN1"/>
    <property type="match status" value="1"/>
</dbReference>
<gene>
    <name evidence="4" type="ORF">DCMF_15640</name>
</gene>
<reference evidence="4 5" key="1">
    <citation type="submission" date="2016-10" db="EMBL/GenBank/DDBJ databases">
        <title>Complete Genome Sequence of Peptococcaceae strain DCMF.</title>
        <authorList>
            <person name="Edwards R.J."/>
            <person name="Holland S.I."/>
            <person name="Deshpande N.P."/>
            <person name="Wong Y.K."/>
            <person name="Ertan H."/>
            <person name="Manefield M."/>
            <person name="Russell T.L."/>
            <person name="Lee M.J."/>
        </authorList>
    </citation>
    <scope>NUCLEOTIDE SEQUENCE [LARGE SCALE GENOMIC DNA]</scope>
    <source>
        <strain evidence="4 5">DCMF</strain>
    </source>
</reference>
<dbReference type="InterPro" id="IPR036582">
    <property type="entry name" value="Mao_N_sf"/>
</dbReference>
<accession>A0A3G1KU98</accession>
<dbReference type="KEGG" id="fwa:DCMF_15640"/>
<dbReference type="RefSeq" id="WP_148135285.1">
    <property type="nucleotide sequence ID" value="NZ_CP017634.1"/>
</dbReference>
<proteinExistence type="predicted"/>
<sequence>MFTKKKKIIAIMVAVLVLSLSFSTTSFAASISATLNAQFKALKILLNGQQVTMESQPIIVNGSTYLPLRAFANLFNKNVDWNATLQQVTITDKPDNLVTSLQAQIKEKDNQILVLQTQLAAKSGGKSLSDMEKQLNRDYEDYEKMDVSITLSGSTSKITVKVDIGDEDDWDDLSSTKQTKLLQYIADDLNDEYDDPDISGTVRDGSTTLKTFTVNSSGTVKISSSSSSLSNFADELEDDYDELGDIDKLSISLSGSTSGTITFTVKIKYSSFEDEWDELDDDEIEDFMLDIQGDIEDEYDDADVKGYIKDSSDSDANMASLSTSGSFKRYSDYD</sequence>
<organism evidence="4 5">
    <name type="scientific">Formimonas warabiya</name>
    <dbReference type="NCBI Taxonomy" id="1761012"/>
    <lineage>
        <taxon>Bacteria</taxon>
        <taxon>Bacillati</taxon>
        <taxon>Bacillota</taxon>
        <taxon>Clostridia</taxon>
        <taxon>Eubacteriales</taxon>
        <taxon>Peptococcaceae</taxon>
        <taxon>Candidatus Formimonas</taxon>
    </lineage>
</organism>
<evidence type="ECO:0000259" key="3">
    <source>
        <dbReference type="Pfam" id="PF07833"/>
    </source>
</evidence>
<feature type="chain" id="PRO_5018143737" description="Copper amine oxidase-like N-terminal domain-containing protein" evidence="2">
    <location>
        <begin position="29"/>
        <end position="334"/>
    </location>
</feature>
<feature type="signal peptide" evidence="2">
    <location>
        <begin position="1"/>
        <end position="28"/>
    </location>
</feature>